<keyword evidence="1" id="KW-1133">Transmembrane helix</keyword>
<dbReference type="RefSeq" id="YP_009327828.1">
    <property type="nucleotide sequence ID" value="NC_032064.1"/>
</dbReference>
<reference evidence="2" key="1">
    <citation type="journal article" date="2017" name="Mycologia">
        <title>Epichloe hybrida sp. nov., an emerging model system for investigating fungal allopolyploidy.</title>
        <authorList>
            <person name="Campbell M.A."/>
            <person name="Tapper B.A."/>
            <person name="Johnson R.D."/>
            <person name="Mace W."/>
            <person name="Ram A."/>
            <person name="Lukito Y."/>
            <person name="Dupont P.-Y."/>
            <person name="Johnson L.J."/>
            <person name="Scott D.B."/>
            <person name="Ganley A.R.D."/>
            <person name="Cox M.P."/>
        </authorList>
    </citation>
    <scope>NUCLEOTIDE SEQUENCE</scope>
    <source>
        <strain evidence="2">AR5</strain>
    </source>
</reference>
<feature type="transmembrane region" description="Helical" evidence="1">
    <location>
        <begin position="20"/>
        <end position="38"/>
    </location>
</feature>
<feature type="transmembrane region" description="Helical" evidence="1">
    <location>
        <begin position="81"/>
        <end position="101"/>
    </location>
</feature>
<proteinExistence type="predicted"/>
<evidence type="ECO:0000256" key="1">
    <source>
        <dbReference type="SAM" id="Phobius"/>
    </source>
</evidence>
<evidence type="ECO:0000313" key="2">
    <source>
        <dbReference type="EMBL" id="APB96787.1"/>
    </source>
</evidence>
<sequence>MKKIFKTLKILLNRTLTPVNVSKAIVIFFVGFISRYFINDYYDINVFKEYLTLVSITFYSVFAAFVVFVNELFSFFNINLIPSFIWSIFSTIYIVIDYIFIKPFIWISSKVWGKNVPILYMNEPRTSNSSSVYVGNNYDHYSNIGNSNRNSYYNQIAVQNPYNIEYSSLSRVPNPTHYPLSNYDPNYDQGFTSEYVDHNTSQYYSYNQTPNTGYQEDSTRFFCIDSIHDNGVDRNFYTPSNDPNAPKWVMLQLLILWLLYLDLVNKWVNNLIVLKIVYLLQMILHMVL</sequence>
<keyword evidence="1" id="KW-0472">Membrane</keyword>
<dbReference type="EMBL" id="KX066186">
    <property type="protein sequence ID" value="APB96787.1"/>
    <property type="molecule type" value="Genomic_DNA"/>
</dbReference>
<protein>
    <submittedName>
        <fullName evidence="2">Uncharacterized protein</fullName>
    </submittedName>
</protein>
<dbReference type="GeneID" id="30513403"/>
<gene>
    <name evidence="2" type="primary">orf288</name>
</gene>
<organism evidence="2">
    <name type="scientific">Epichloe festucae</name>
    <dbReference type="NCBI Taxonomy" id="35717"/>
    <lineage>
        <taxon>Eukaryota</taxon>
        <taxon>Fungi</taxon>
        <taxon>Dikarya</taxon>
        <taxon>Ascomycota</taxon>
        <taxon>Pezizomycotina</taxon>
        <taxon>Sordariomycetes</taxon>
        <taxon>Hypocreomycetidae</taxon>
        <taxon>Hypocreales</taxon>
        <taxon>Clavicipitaceae</taxon>
        <taxon>Epichloe</taxon>
    </lineage>
</organism>
<geneLocation type="mitochondrion" evidence="2"/>
<feature type="transmembrane region" description="Helical" evidence="1">
    <location>
        <begin position="50"/>
        <end position="69"/>
    </location>
</feature>
<accession>A0A1J0D068</accession>
<dbReference type="AlphaFoldDB" id="A0A1J0D068"/>
<name>A0A1J0D068_9HYPO</name>
<keyword evidence="2" id="KW-0496">Mitochondrion</keyword>
<keyword evidence="1" id="KW-0812">Transmembrane</keyword>